<feature type="non-terminal residue" evidence="2">
    <location>
        <position position="124"/>
    </location>
</feature>
<keyword evidence="1" id="KW-0812">Transmembrane</keyword>
<accession>A0A383CZJ0</accession>
<protein>
    <submittedName>
        <fullName evidence="2">Uncharacterized protein</fullName>
    </submittedName>
</protein>
<name>A0A383CZJ0_9ZZZZ</name>
<feature type="transmembrane region" description="Helical" evidence="1">
    <location>
        <begin position="20"/>
        <end position="38"/>
    </location>
</feature>
<gene>
    <name evidence="2" type="ORF">METZ01_LOCUS490496</name>
</gene>
<dbReference type="EMBL" id="UINC01213042">
    <property type="protein sequence ID" value="SVE37642.1"/>
    <property type="molecule type" value="Genomic_DNA"/>
</dbReference>
<evidence type="ECO:0000313" key="2">
    <source>
        <dbReference type="EMBL" id="SVE37642.1"/>
    </source>
</evidence>
<organism evidence="2">
    <name type="scientific">marine metagenome</name>
    <dbReference type="NCBI Taxonomy" id="408172"/>
    <lineage>
        <taxon>unclassified sequences</taxon>
        <taxon>metagenomes</taxon>
        <taxon>ecological metagenomes</taxon>
    </lineage>
</organism>
<dbReference type="AlphaFoldDB" id="A0A383CZJ0"/>
<evidence type="ECO:0000256" key="1">
    <source>
        <dbReference type="SAM" id="Phobius"/>
    </source>
</evidence>
<sequence length="124" mass="13843">MAQHTCMYSLIRSAFGNAKVALFLSTFGFGFFTAYKLISQSQRANNTYPPEKNSVFMQMGCYEQIRHHCESESQSHEVIGLLIGDHFLDTSGLYTHIFGAVTGSYNSNMVHVNFTKEGLAQVTS</sequence>
<proteinExistence type="predicted"/>
<keyword evidence="1" id="KW-0472">Membrane</keyword>
<keyword evidence="1" id="KW-1133">Transmembrane helix</keyword>
<reference evidence="2" key="1">
    <citation type="submission" date="2018-05" db="EMBL/GenBank/DDBJ databases">
        <authorList>
            <person name="Lanie J.A."/>
            <person name="Ng W.-L."/>
            <person name="Kazmierczak K.M."/>
            <person name="Andrzejewski T.M."/>
            <person name="Davidsen T.M."/>
            <person name="Wayne K.J."/>
            <person name="Tettelin H."/>
            <person name="Glass J.I."/>
            <person name="Rusch D."/>
            <person name="Podicherti R."/>
            <person name="Tsui H.-C.T."/>
            <person name="Winkler M.E."/>
        </authorList>
    </citation>
    <scope>NUCLEOTIDE SEQUENCE</scope>
</reference>